<evidence type="ECO:0000256" key="2">
    <source>
        <dbReference type="ARBA" id="ARBA00022801"/>
    </source>
</evidence>
<dbReference type="GO" id="GO:0052689">
    <property type="term" value="F:carboxylic ester hydrolase activity"/>
    <property type="evidence" value="ECO:0007669"/>
    <property type="project" value="UniProtKB-ARBA"/>
</dbReference>
<dbReference type="GO" id="GO:0006508">
    <property type="term" value="P:proteolysis"/>
    <property type="evidence" value="ECO:0007669"/>
    <property type="project" value="InterPro"/>
</dbReference>
<dbReference type="GO" id="GO:0008236">
    <property type="term" value="F:serine-type peptidase activity"/>
    <property type="evidence" value="ECO:0007669"/>
    <property type="project" value="InterPro"/>
</dbReference>
<evidence type="ECO:0000313" key="6">
    <source>
        <dbReference type="EMBL" id="RKS73896.1"/>
    </source>
</evidence>
<dbReference type="PANTHER" id="PTHR22946:SF9">
    <property type="entry name" value="POLYKETIDE TRANSFERASE AF380"/>
    <property type="match status" value="1"/>
</dbReference>
<comment type="caution">
    <text evidence="6">The sequence shown here is derived from an EMBL/GenBank/DDBJ whole genome shotgun (WGS) entry which is preliminary data.</text>
</comment>
<evidence type="ECO:0000256" key="3">
    <source>
        <dbReference type="SAM" id="MobiDB-lite"/>
    </source>
</evidence>
<dbReference type="Pfam" id="PF00326">
    <property type="entry name" value="Peptidase_S9"/>
    <property type="match status" value="1"/>
</dbReference>
<evidence type="ECO:0000256" key="4">
    <source>
        <dbReference type="SAM" id="SignalP"/>
    </source>
</evidence>
<dbReference type="PROSITE" id="PS51257">
    <property type="entry name" value="PROKAR_LIPOPROTEIN"/>
    <property type="match status" value="1"/>
</dbReference>
<keyword evidence="7" id="KW-1185">Reference proteome</keyword>
<protein>
    <submittedName>
        <fullName evidence="6">Prolyl oligopeptidase family protein</fullName>
    </submittedName>
</protein>
<evidence type="ECO:0000256" key="1">
    <source>
        <dbReference type="ARBA" id="ARBA00008645"/>
    </source>
</evidence>
<dbReference type="InterPro" id="IPR029058">
    <property type="entry name" value="AB_hydrolase_fold"/>
</dbReference>
<feature type="domain" description="Peptidase S9 prolyl oligopeptidase catalytic" evidence="5">
    <location>
        <begin position="152"/>
        <end position="357"/>
    </location>
</feature>
<evidence type="ECO:0000259" key="5">
    <source>
        <dbReference type="Pfam" id="PF00326"/>
    </source>
</evidence>
<dbReference type="InParanoid" id="A0A420XNZ4"/>
<dbReference type="PANTHER" id="PTHR22946">
    <property type="entry name" value="DIENELACTONE HYDROLASE DOMAIN-CONTAINING PROTEIN-RELATED"/>
    <property type="match status" value="1"/>
</dbReference>
<keyword evidence="4" id="KW-0732">Signal</keyword>
<dbReference type="InterPro" id="IPR001375">
    <property type="entry name" value="Peptidase_S9_cat"/>
</dbReference>
<organism evidence="6 7">
    <name type="scientific">Motilibacter peucedani</name>
    <dbReference type="NCBI Taxonomy" id="598650"/>
    <lineage>
        <taxon>Bacteria</taxon>
        <taxon>Bacillati</taxon>
        <taxon>Actinomycetota</taxon>
        <taxon>Actinomycetes</taxon>
        <taxon>Motilibacterales</taxon>
        <taxon>Motilibacteraceae</taxon>
        <taxon>Motilibacter</taxon>
    </lineage>
</organism>
<dbReference type="InterPro" id="IPR050261">
    <property type="entry name" value="FrsA_esterase"/>
</dbReference>
<feature type="signal peptide" evidence="4">
    <location>
        <begin position="1"/>
        <end position="31"/>
    </location>
</feature>
<feature type="chain" id="PRO_5019112028" evidence="4">
    <location>
        <begin position="32"/>
        <end position="359"/>
    </location>
</feature>
<dbReference type="AlphaFoldDB" id="A0A420XNZ4"/>
<dbReference type="Gene3D" id="3.40.50.1820">
    <property type="entry name" value="alpha/beta hydrolase"/>
    <property type="match status" value="1"/>
</dbReference>
<evidence type="ECO:0000313" key="7">
    <source>
        <dbReference type="Proteomes" id="UP000281955"/>
    </source>
</evidence>
<reference evidence="6 7" key="1">
    <citation type="submission" date="2018-10" db="EMBL/GenBank/DDBJ databases">
        <title>Genomic Encyclopedia of Archaeal and Bacterial Type Strains, Phase II (KMG-II): from individual species to whole genera.</title>
        <authorList>
            <person name="Goeker M."/>
        </authorList>
    </citation>
    <scope>NUCLEOTIDE SEQUENCE [LARGE SCALE GENOMIC DNA]</scope>
    <source>
        <strain evidence="6 7">RP-AC37</strain>
    </source>
</reference>
<proteinExistence type="inferred from homology"/>
<sequence>MGCMRRTLAAVALCAAAALASGGCTSGSAPAASLSRPPAAATTTPAPAPSSSPTATAPASPAPRAALPAVNDPVSLPALMARRYDGRDLRLGRVLSRQSAYTRYAVTYLSGRLRISGVMDVPTGKGPFRTVVLAHGHIDLSIYTSGRGLAREQDYLARRGFVVLHTDYRNHASSSKDPDAERDLRLGYAVDVVNAVLALRASGLAAVDPDRIGLLGRSMGGGVVLDTIVAQPGLVDSAVLYDSVSSTTWQNFQRWTARSPDGDPVLAAHGTPQTDPRFWREVSPATYFDRVQVPVLVHHGEVDRTCPPQWSRDTVAGLRRAGADVQLFTYPGQDHAFYGESWTRSMQRTVAFFERTLHA</sequence>
<dbReference type="EMBL" id="RBWV01000012">
    <property type="protein sequence ID" value="RKS73896.1"/>
    <property type="molecule type" value="Genomic_DNA"/>
</dbReference>
<name>A0A420XNZ4_9ACTN</name>
<feature type="region of interest" description="Disordered" evidence="3">
    <location>
        <begin position="30"/>
        <end position="68"/>
    </location>
</feature>
<dbReference type="SUPFAM" id="SSF53474">
    <property type="entry name" value="alpha/beta-Hydrolases"/>
    <property type="match status" value="1"/>
</dbReference>
<gene>
    <name evidence="6" type="ORF">CLV35_2390</name>
</gene>
<accession>A0A420XNZ4</accession>
<keyword evidence="2" id="KW-0378">Hydrolase</keyword>
<dbReference type="Proteomes" id="UP000281955">
    <property type="component" value="Unassembled WGS sequence"/>
</dbReference>
<comment type="similarity">
    <text evidence="1">Belongs to the AB hydrolase superfamily.</text>
</comment>